<sequence>MERWQNKLAVVTGASSGIGAACSRAMIAAGLRVVALARREKKLKELSESLPSNLKQNLIARRCDVSKEEQPLQKLIDKSFNYTRIRCGSQAFVRGLSIPIFFQRRYIFTLKIWRGYSHRTLRMRYFMRFVHRLMYRYTRSQLSQWVRYFR</sequence>
<dbReference type="Pfam" id="PF00106">
    <property type="entry name" value="adh_short"/>
    <property type="match status" value="1"/>
</dbReference>
<dbReference type="InterPro" id="IPR002347">
    <property type="entry name" value="SDR_fam"/>
</dbReference>
<accession>A0A6P8W6F6</accession>
<keyword evidence="3" id="KW-1185">Reference proteome</keyword>
<evidence type="ECO:0000313" key="4">
    <source>
        <dbReference type="RefSeq" id="XP_034099014.1"/>
    </source>
</evidence>
<gene>
    <name evidence="4" type="primary">LOC117564398</name>
</gene>
<dbReference type="Gene3D" id="3.40.50.720">
    <property type="entry name" value="NAD(P)-binding Rossmann-like Domain"/>
    <property type="match status" value="1"/>
</dbReference>
<evidence type="ECO:0000313" key="3">
    <source>
        <dbReference type="Proteomes" id="UP000515160"/>
    </source>
</evidence>
<dbReference type="PROSITE" id="PS51257">
    <property type="entry name" value="PROKAR_LIPOPROTEIN"/>
    <property type="match status" value="1"/>
</dbReference>
<keyword evidence="2" id="KW-0560">Oxidoreductase</keyword>
<name>A0A6P8W6F6_DROAB</name>
<dbReference type="Proteomes" id="UP000515160">
    <property type="component" value="Chromosome 2L"/>
</dbReference>
<reference evidence="4" key="1">
    <citation type="submission" date="2025-08" db="UniProtKB">
        <authorList>
            <consortium name="RefSeq"/>
        </authorList>
    </citation>
    <scope>IDENTIFICATION</scope>
    <source>
        <strain evidence="4">15112-1751.03</strain>
        <tissue evidence="4">Whole Adult</tissue>
    </source>
</reference>
<evidence type="ECO:0000256" key="1">
    <source>
        <dbReference type="ARBA" id="ARBA00006484"/>
    </source>
</evidence>
<dbReference type="InterPro" id="IPR036291">
    <property type="entry name" value="NAD(P)-bd_dom_sf"/>
</dbReference>
<comment type="similarity">
    <text evidence="1">Belongs to the short-chain dehydrogenases/reductases (SDR) family.</text>
</comment>
<dbReference type="AlphaFoldDB" id="A0A6P8W6F6"/>
<dbReference type="GO" id="GO:0016491">
    <property type="term" value="F:oxidoreductase activity"/>
    <property type="evidence" value="ECO:0007669"/>
    <property type="project" value="UniProtKB-KW"/>
</dbReference>
<dbReference type="RefSeq" id="XP_034099014.1">
    <property type="nucleotide sequence ID" value="XM_034243123.2"/>
</dbReference>
<dbReference type="SUPFAM" id="SSF51735">
    <property type="entry name" value="NAD(P)-binding Rossmann-fold domains"/>
    <property type="match status" value="1"/>
</dbReference>
<proteinExistence type="inferred from homology"/>
<dbReference type="OrthoDB" id="1933717at2759"/>
<dbReference type="PANTHER" id="PTHR43115">
    <property type="entry name" value="DEHYDROGENASE/REDUCTASE SDR FAMILY MEMBER 11"/>
    <property type="match status" value="1"/>
</dbReference>
<dbReference type="PANTHER" id="PTHR43115:SF4">
    <property type="entry name" value="DEHYDROGENASE_REDUCTASE SDR FAMILY MEMBER 11"/>
    <property type="match status" value="1"/>
</dbReference>
<evidence type="ECO:0000256" key="2">
    <source>
        <dbReference type="ARBA" id="ARBA00023002"/>
    </source>
</evidence>
<protein>
    <submittedName>
        <fullName evidence="4">Farnesol dehydrogenase isoform X2</fullName>
    </submittedName>
</protein>
<organism evidence="3 4">
    <name type="scientific">Drosophila albomicans</name>
    <name type="common">Fruit fly</name>
    <dbReference type="NCBI Taxonomy" id="7291"/>
    <lineage>
        <taxon>Eukaryota</taxon>
        <taxon>Metazoa</taxon>
        <taxon>Ecdysozoa</taxon>
        <taxon>Arthropoda</taxon>
        <taxon>Hexapoda</taxon>
        <taxon>Insecta</taxon>
        <taxon>Pterygota</taxon>
        <taxon>Neoptera</taxon>
        <taxon>Endopterygota</taxon>
        <taxon>Diptera</taxon>
        <taxon>Brachycera</taxon>
        <taxon>Muscomorpha</taxon>
        <taxon>Ephydroidea</taxon>
        <taxon>Drosophilidae</taxon>
        <taxon>Drosophila</taxon>
    </lineage>
</organism>
<dbReference type="GeneID" id="117564398"/>